<dbReference type="VEuPathDB" id="TriTrypDB:BCY84_15207"/>
<dbReference type="Pfam" id="PF00169">
    <property type="entry name" value="PH"/>
    <property type="match status" value="1"/>
</dbReference>
<evidence type="ECO:0000313" key="3">
    <source>
        <dbReference type="Proteomes" id="UP000583944"/>
    </source>
</evidence>
<dbReference type="VEuPathDB" id="TriTrypDB:ECC02_001681"/>
<evidence type="ECO:0000313" key="2">
    <source>
        <dbReference type="EMBL" id="KAF5225136.1"/>
    </source>
</evidence>
<name>A0A7J6YFC0_TRYCR</name>
<dbReference type="SMART" id="SM00233">
    <property type="entry name" value="PH"/>
    <property type="match status" value="2"/>
</dbReference>
<dbReference type="Proteomes" id="UP000583944">
    <property type="component" value="Unassembled WGS sequence"/>
</dbReference>
<evidence type="ECO:0000259" key="1">
    <source>
        <dbReference type="PROSITE" id="PS50003"/>
    </source>
</evidence>
<sequence length="580" mass="64479">MEVECKVAPPSRREALCQGSLSRFLSASGRFTRFNAFLHSEADGACGAGSNGGTLYLLDDRDRPFSCIIIGPNDVIRESANAANAFSISRRGGEKNVLKAPSEAEKKKWMQIIATIIKSGDDSFAASTDDDASHRTLSSSNSVGVEVNASHTAPSLSLSPKMSDVVAESASVMKGVLLKKDGRIGRYAQRWFELRKGEGLFYAAHEHSSPKSFRCVPLQDLLVVFVENKRKIIIPQCASRRWKMTLKCLDADEFARWRGAIQLEISCLLPTKNDNESVLTTAQTLTNTPLGIPGKMPTALTNCLGGDTAFPFSLTSPWENSAALMGIAPGEGTLGQVADAATILSATELLELEDLQSDTPCDCTKSTEVYLESIGEKYKPVKNTAGMEADLQKYYAECLPYGFKATLQRLWERLFLPIREPYESVNEHLVLLDLDVERVRECLKNTLLLYGEEMALRGAVEELDYILRVYKCVREQLSIRLEIAAFREHPNQSGLPLGVNGTIDRINKLLGFNTSSASHYDEVLETWKTLFQALQTFRLEFDVFDESEETILMLEDALNKIYLWLQQNPVELVCVEKELR</sequence>
<dbReference type="InterPro" id="IPR011993">
    <property type="entry name" value="PH-like_dom_sf"/>
</dbReference>
<gene>
    <name evidence="2" type="ORF">ECC02_001681</name>
</gene>
<dbReference type="InterPro" id="IPR001849">
    <property type="entry name" value="PH_domain"/>
</dbReference>
<comment type="caution">
    <text evidence="2">The sequence shown here is derived from an EMBL/GenBank/DDBJ whole genome shotgun (WGS) entry which is preliminary data.</text>
</comment>
<reference evidence="2 3" key="1">
    <citation type="journal article" date="2019" name="Genome Biol. Evol.">
        <title>Nanopore Sequencing Significantly Improves Genome Assembly of the Protozoan Parasite Trypanosoma cruzi.</title>
        <authorList>
            <person name="Diaz-Viraque F."/>
            <person name="Pita S."/>
            <person name="Greif G."/>
            <person name="de Souza R.C.M."/>
            <person name="Iraola G."/>
            <person name="Robello C."/>
        </authorList>
    </citation>
    <scope>NUCLEOTIDE SEQUENCE [LARGE SCALE GENOMIC DNA]</scope>
    <source>
        <strain evidence="2 3">Berenice</strain>
    </source>
</reference>
<dbReference type="Gene3D" id="2.30.29.30">
    <property type="entry name" value="Pleckstrin-homology domain (PH domain)/Phosphotyrosine-binding domain (PTB)"/>
    <property type="match status" value="1"/>
</dbReference>
<accession>A0A7J6YFC0</accession>
<feature type="domain" description="PH" evidence="1">
    <location>
        <begin position="170"/>
        <end position="266"/>
    </location>
</feature>
<dbReference type="EMBL" id="JABDHM010000008">
    <property type="protein sequence ID" value="KAF5225136.1"/>
    <property type="molecule type" value="Genomic_DNA"/>
</dbReference>
<dbReference type="AlphaFoldDB" id="A0A7J6YFC0"/>
<organism evidence="2 3">
    <name type="scientific">Trypanosoma cruzi</name>
    <dbReference type="NCBI Taxonomy" id="5693"/>
    <lineage>
        <taxon>Eukaryota</taxon>
        <taxon>Discoba</taxon>
        <taxon>Euglenozoa</taxon>
        <taxon>Kinetoplastea</taxon>
        <taxon>Metakinetoplastina</taxon>
        <taxon>Trypanosomatida</taxon>
        <taxon>Trypanosomatidae</taxon>
        <taxon>Trypanosoma</taxon>
        <taxon>Schizotrypanum</taxon>
    </lineage>
</organism>
<dbReference type="SUPFAM" id="SSF50729">
    <property type="entry name" value="PH domain-like"/>
    <property type="match status" value="2"/>
</dbReference>
<proteinExistence type="predicted"/>
<dbReference type="PROSITE" id="PS50003">
    <property type="entry name" value="PH_DOMAIN"/>
    <property type="match status" value="1"/>
</dbReference>
<protein>
    <recommendedName>
        <fullName evidence="1">PH domain-containing protein</fullName>
    </recommendedName>
</protein>